<feature type="region of interest" description="Disordered" evidence="1">
    <location>
        <begin position="376"/>
        <end position="396"/>
    </location>
</feature>
<comment type="caution">
    <text evidence="2">The sequence shown here is derived from an EMBL/GenBank/DDBJ whole genome shotgun (WGS) entry which is preliminary data.</text>
</comment>
<evidence type="ECO:0000313" key="2">
    <source>
        <dbReference type="EMBL" id="MQL71627.1"/>
    </source>
</evidence>
<dbReference type="AlphaFoldDB" id="A0A843TNN2"/>
<proteinExistence type="predicted"/>
<reference evidence="2" key="1">
    <citation type="submission" date="2017-07" db="EMBL/GenBank/DDBJ databases">
        <title>Taro Niue Genome Assembly and Annotation.</title>
        <authorList>
            <person name="Atibalentja N."/>
            <person name="Keating K."/>
            <person name="Fields C.J."/>
        </authorList>
    </citation>
    <scope>NUCLEOTIDE SEQUENCE</scope>
    <source>
        <strain evidence="2">Niue_2</strain>
        <tissue evidence="2">Leaf</tissue>
    </source>
</reference>
<name>A0A843TNN2_COLES</name>
<evidence type="ECO:0000256" key="1">
    <source>
        <dbReference type="SAM" id="MobiDB-lite"/>
    </source>
</evidence>
<sequence length="411" mass="45212">MVAPVFRELRGLNGCFPRVASACVDSASIAGVVFGLTQSSFASSLLEFLLLWLVRDWWLAFRQGPSVRYRRVLLLLVVCVLRAWLLVRSCSVGFVVGLCVHVGVSRRLRDPACGVAFTGAGLWSVESAEGVLALLAIPLLLGCVLVGCPPYCWGVSLLDVPLIVGMLVCRVAPLVERCDTCLWLLPTLCWLVANSGEGLPQFFSVGSGRELFVVVLVRVPLPLGLLLCSLKSSALLPRWFEVSVVWLVVVALPSRLRCIARLPYVLVQFSRIVGCCPGEGRVEEFLEAGEQEITHTKPFFFPIAPAATCTDSHLDIDQRSMFIEKLGPHNIQTYTEMVQRAQLVEDTMAKVEGIKGKDISNPTSIKRGSVDTTGTFHNNHNNNHYNNNKRPTTGKGYGIEQKIKIEETMMV</sequence>
<evidence type="ECO:0000313" key="3">
    <source>
        <dbReference type="Proteomes" id="UP000652761"/>
    </source>
</evidence>
<dbReference type="EMBL" id="NMUH01000104">
    <property type="protein sequence ID" value="MQL71627.1"/>
    <property type="molecule type" value="Genomic_DNA"/>
</dbReference>
<dbReference type="OrthoDB" id="1600276at2759"/>
<accession>A0A843TNN2</accession>
<organism evidence="2 3">
    <name type="scientific">Colocasia esculenta</name>
    <name type="common">Wild taro</name>
    <name type="synonym">Arum esculentum</name>
    <dbReference type="NCBI Taxonomy" id="4460"/>
    <lineage>
        <taxon>Eukaryota</taxon>
        <taxon>Viridiplantae</taxon>
        <taxon>Streptophyta</taxon>
        <taxon>Embryophyta</taxon>
        <taxon>Tracheophyta</taxon>
        <taxon>Spermatophyta</taxon>
        <taxon>Magnoliopsida</taxon>
        <taxon>Liliopsida</taxon>
        <taxon>Araceae</taxon>
        <taxon>Aroideae</taxon>
        <taxon>Colocasieae</taxon>
        <taxon>Colocasia</taxon>
    </lineage>
</organism>
<gene>
    <name evidence="2" type="ORF">Taro_003932</name>
</gene>
<dbReference type="Proteomes" id="UP000652761">
    <property type="component" value="Unassembled WGS sequence"/>
</dbReference>
<keyword evidence="3" id="KW-1185">Reference proteome</keyword>
<protein>
    <submittedName>
        <fullName evidence="2">Uncharacterized protein</fullName>
    </submittedName>
</protein>
<feature type="compositionally biased region" description="Low complexity" evidence="1">
    <location>
        <begin position="377"/>
        <end position="388"/>
    </location>
</feature>